<feature type="binding site" description="axial binding residue" evidence="5">
    <location>
        <position position="71"/>
    </location>
    <ligand>
        <name>heme c</name>
        <dbReference type="ChEBI" id="CHEBI:61717"/>
        <label>1</label>
    </ligand>
    <ligandPart>
        <name>Fe</name>
        <dbReference type="ChEBI" id="CHEBI:18248"/>
    </ligandPart>
</feature>
<dbReference type="Proteomes" id="UP000288983">
    <property type="component" value="Unassembled WGS sequence"/>
</dbReference>
<name>A0A443ZJU7_9PSED</name>
<dbReference type="EMBL" id="QJRG01000048">
    <property type="protein sequence ID" value="RWU19224.1"/>
    <property type="molecule type" value="Genomic_DNA"/>
</dbReference>
<feature type="binding site" description="covalent" evidence="4">
    <location>
        <position position="131"/>
    </location>
    <ligand>
        <name>heme c</name>
        <dbReference type="ChEBI" id="CHEBI:61717"/>
        <label>2</label>
    </ligand>
</feature>
<evidence type="ECO:0000313" key="7">
    <source>
        <dbReference type="EMBL" id="RWU19224.1"/>
    </source>
</evidence>
<feature type="binding site" description="covalent" evidence="4">
    <location>
        <position position="32"/>
    </location>
    <ligand>
        <name>heme c</name>
        <dbReference type="ChEBI" id="CHEBI:61717"/>
        <label>1</label>
    </ligand>
</feature>
<dbReference type="GO" id="GO:0009055">
    <property type="term" value="F:electron transfer activity"/>
    <property type="evidence" value="ECO:0007669"/>
    <property type="project" value="InterPro"/>
</dbReference>
<dbReference type="GO" id="GO:0042597">
    <property type="term" value="C:periplasmic space"/>
    <property type="evidence" value="ECO:0007669"/>
    <property type="project" value="InterPro"/>
</dbReference>
<dbReference type="Gene3D" id="1.10.760.10">
    <property type="entry name" value="Cytochrome c-like domain"/>
    <property type="match status" value="2"/>
</dbReference>
<dbReference type="InterPro" id="IPR036909">
    <property type="entry name" value="Cyt_c-like_dom_sf"/>
</dbReference>
<dbReference type="GO" id="GO:0005506">
    <property type="term" value="F:iron ion binding"/>
    <property type="evidence" value="ECO:0007669"/>
    <property type="project" value="InterPro"/>
</dbReference>
<evidence type="ECO:0000256" key="2">
    <source>
        <dbReference type="ARBA" id="ARBA00022723"/>
    </source>
</evidence>
<feature type="binding site" description="covalent" evidence="4">
    <location>
        <position position="128"/>
    </location>
    <ligand>
        <name>heme c</name>
        <dbReference type="ChEBI" id="CHEBI:61717"/>
        <label>2</label>
    </ligand>
</feature>
<dbReference type="InterPro" id="IPR050597">
    <property type="entry name" value="Cytochrome_c_Oxidase_Subunit"/>
</dbReference>
<evidence type="ECO:0000256" key="5">
    <source>
        <dbReference type="PIRSR" id="PIRSR000005-2"/>
    </source>
</evidence>
<comment type="PTM">
    <text evidence="4">Binds 2 heme c groups covalently per subunit.</text>
</comment>
<dbReference type="PROSITE" id="PS51007">
    <property type="entry name" value="CYTC"/>
    <property type="match status" value="1"/>
</dbReference>
<evidence type="ECO:0000259" key="6">
    <source>
        <dbReference type="PROSITE" id="PS51007"/>
    </source>
</evidence>
<dbReference type="Pfam" id="PF00034">
    <property type="entry name" value="Cytochrom_C"/>
    <property type="match status" value="1"/>
</dbReference>
<comment type="caution">
    <text evidence="7">The sequence shown here is derived from an EMBL/GenBank/DDBJ whole genome shotgun (WGS) entry which is preliminary data.</text>
</comment>
<keyword evidence="1 4" id="KW-0349">Heme</keyword>
<proteinExistence type="predicted"/>
<dbReference type="SUPFAM" id="SSF46626">
    <property type="entry name" value="Cytochrome c"/>
    <property type="match status" value="2"/>
</dbReference>
<accession>A0A443ZJU7</accession>
<dbReference type="InterPro" id="IPR024167">
    <property type="entry name" value="Cytochrome_c4-like"/>
</dbReference>
<feature type="domain" description="Cytochrome c" evidence="6">
    <location>
        <begin position="8"/>
        <end position="196"/>
    </location>
</feature>
<gene>
    <name evidence="7" type="ORF">DM813_23245</name>
</gene>
<reference evidence="7 8" key="1">
    <citation type="submission" date="2018-06" db="EMBL/GenBank/DDBJ databases">
        <title>Bacteria isolated from soil of Wuhan.</title>
        <authorList>
            <person name="Wei X."/>
            <person name="Chunhua H."/>
        </authorList>
    </citation>
    <scope>NUCLEOTIDE SEQUENCE [LARGE SCALE GENOMIC DNA]</scope>
    <source>
        <strain evidence="8">xwS2</strain>
    </source>
</reference>
<dbReference type="InterPro" id="IPR009056">
    <property type="entry name" value="Cyt_c-like_dom"/>
</dbReference>
<dbReference type="PANTHER" id="PTHR33751">
    <property type="entry name" value="CBB3-TYPE CYTOCHROME C OXIDASE SUBUNIT FIXP"/>
    <property type="match status" value="1"/>
</dbReference>
<feature type="binding site" description="axial binding residue" evidence="5">
    <location>
        <position position="132"/>
    </location>
    <ligand>
        <name>heme c</name>
        <dbReference type="ChEBI" id="CHEBI:61717"/>
        <label>2</label>
    </ligand>
    <ligandPart>
        <name>Fe</name>
        <dbReference type="ChEBI" id="CHEBI:18248"/>
    </ligandPart>
</feature>
<dbReference type="GO" id="GO:0020037">
    <property type="term" value="F:heme binding"/>
    <property type="evidence" value="ECO:0007669"/>
    <property type="project" value="InterPro"/>
</dbReference>
<feature type="binding site" description="covalent" evidence="4">
    <location>
        <position position="29"/>
    </location>
    <ligand>
        <name>heme c</name>
        <dbReference type="ChEBI" id="CHEBI:61717"/>
        <label>1</label>
    </ligand>
</feature>
<keyword evidence="2 5" id="KW-0479">Metal-binding</keyword>
<evidence type="ECO:0000256" key="1">
    <source>
        <dbReference type="ARBA" id="ARBA00022617"/>
    </source>
</evidence>
<keyword evidence="3 5" id="KW-0408">Iron</keyword>
<protein>
    <submittedName>
        <fullName evidence="7">Cytochrome c</fullName>
    </submittedName>
</protein>
<dbReference type="OrthoDB" id="9773456at2"/>
<sequence>MAAALMVLDAGLAGMVWAQEQAPREAQPCFACHGERGQGTTQGPMLAGLSTQYIEAQIDHFISGQRSNPLMTPMAQAYTDLQLRRPVATYFASQGKLPELHVRGQLQAGSAAERLYYQGDITRGIPACYSCHGPSAVGGGPFPRLAGQQADYVSAQLLAWQKGERKGDPGNMMAAIAKRLSAEDIQALGRYLAAIQ</sequence>
<dbReference type="PIRSF" id="PIRSF000005">
    <property type="entry name" value="Cytochrome_c4"/>
    <property type="match status" value="1"/>
</dbReference>
<feature type="binding site" description="axial binding residue" evidence="5">
    <location>
        <position position="173"/>
    </location>
    <ligand>
        <name>heme c</name>
        <dbReference type="ChEBI" id="CHEBI:61717"/>
        <label>2</label>
    </ligand>
    <ligandPart>
        <name>Fe</name>
        <dbReference type="ChEBI" id="CHEBI:18248"/>
    </ligandPart>
</feature>
<evidence type="ECO:0000256" key="4">
    <source>
        <dbReference type="PIRSR" id="PIRSR000005-1"/>
    </source>
</evidence>
<organism evidence="7 8">
    <name type="scientific">Pseudomonas alkylphenolica</name>
    <dbReference type="NCBI Taxonomy" id="237609"/>
    <lineage>
        <taxon>Bacteria</taxon>
        <taxon>Pseudomonadati</taxon>
        <taxon>Pseudomonadota</taxon>
        <taxon>Gammaproteobacteria</taxon>
        <taxon>Pseudomonadales</taxon>
        <taxon>Pseudomonadaceae</taxon>
        <taxon>Pseudomonas</taxon>
    </lineage>
</organism>
<dbReference type="AlphaFoldDB" id="A0A443ZJU7"/>
<feature type="binding site" description="axial binding residue" evidence="5">
    <location>
        <position position="33"/>
    </location>
    <ligand>
        <name>heme c</name>
        <dbReference type="ChEBI" id="CHEBI:61717"/>
        <label>1</label>
    </ligand>
    <ligandPart>
        <name>Fe</name>
        <dbReference type="ChEBI" id="CHEBI:18248"/>
    </ligandPart>
</feature>
<dbReference type="PANTHER" id="PTHR33751:SF11">
    <property type="entry name" value="BLL4483 PROTEIN"/>
    <property type="match status" value="1"/>
</dbReference>
<evidence type="ECO:0000256" key="3">
    <source>
        <dbReference type="ARBA" id="ARBA00023004"/>
    </source>
</evidence>
<dbReference type="Pfam" id="PF13442">
    <property type="entry name" value="Cytochrome_CBB3"/>
    <property type="match status" value="1"/>
</dbReference>
<evidence type="ECO:0000313" key="8">
    <source>
        <dbReference type="Proteomes" id="UP000288983"/>
    </source>
</evidence>